<dbReference type="SUPFAM" id="SSF88713">
    <property type="entry name" value="Glycoside hydrolase/deacetylase"/>
    <property type="match status" value="1"/>
</dbReference>
<reference evidence="2 3" key="1">
    <citation type="submission" date="2024-07" db="EMBL/GenBank/DDBJ databases">
        <authorList>
            <person name="Thanompreechachai J."/>
            <person name="Duangmal K."/>
        </authorList>
    </citation>
    <scope>NUCLEOTIDE SEQUENCE [LARGE SCALE GENOMIC DNA]</scope>
    <source>
        <strain evidence="2 3">TBRC 1896</strain>
    </source>
</reference>
<keyword evidence="3" id="KW-1185">Reference proteome</keyword>
<evidence type="ECO:0000259" key="1">
    <source>
        <dbReference type="PROSITE" id="PS51677"/>
    </source>
</evidence>
<sequence length="318" mass="36011">MTLDWNARAGERPRDFLGYGQDLPRFQWRDQARVAVNLAVNYEEGTERSPLLGDGGRDSRTWVRSALPDSERDLMQEGEYEYGARAGIWRLLRIFREFDAPFSVFASSEALDVHPALAKALADEDCDFVSHGSRSISVLDRTEEAERADLRHSVDQTLELTGKKIFGAFPRPPITERTRRILAEEGFLYDSATANDDLPYYADVSGRPMLVLPYAVDTNDARFWGGQSGPGFTGSTDFFDYLRDAFDVLYAESTETGRMMSIGLHARIMRPGRVRSLQRFLEHVRGHDGVWIAQRNDIATDFASRFAPENAWNWPQAG</sequence>
<dbReference type="InterPro" id="IPR011330">
    <property type="entry name" value="Glyco_hydro/deAcase_b/a-brl"/>
</dbReference>
<proteinExistence type="predicted"/>
<organism evidence="2 3">
    <name type="scientific">Kineococcus mangrovi</name>
    <dbReference type="NCBI Taxonomy" id="1660183"/>
    <lineage>
        <taxon>Bacteria</taxon>
        <taxon>Bacillati</taxon>
        <taxon>Actinomycetota</taxon>
        <taxon>Actinomycetes</taxon>
        <taxon>Kineosporiales</taxon>
        <taxon>Kineosporiaceae</taxon>
        <taxon>Kineococcus</taxon>
    </lineage>
</organism>
<evidence type="ECO:0000313" key="2">
    <source>
        <dbReference type="EMBL" id="MEZ0490821.1"/>
    </source>
</evidence>
<dbReference type="PANTHER" id="PTHR43123">
    <property type="entry name" value="POLYSACCHARIDE DEACETYLASE-RELATED"/>
    <property type="match status" value="1"/>
</dbReference>
<dbReference type="InterPro" id="IPR002509">
    <property type="entry name" value="NODB_dom"/>
</dbReference>
<dbReference type="Proteomes" id="UP001566476">
    <property type="component" value="Unassembled WGS sequence"/>
</dbReference>
<evidence type="ECO:0000313" key="3">
    <source>
        <dbReference type="Proteomes" id="UP001566476"/>
    </source>
</evidence>
<dbReference type="EMBL" id="JBGGTQ010000001">
    <property type="protein sequence ID" value="MEZ0490821.1"/>
    <property type="molecule type" value="Genomic_DNA"/>
</dbReference>
<protein>
    <submittedName>
        <fullName evidence="2">Polysaccharide deacetylase family protein</fullName>
    </submittedName>
</protein>
<dbReference type="Pfam" id="PF01522">
    <property type="entry name" value="Polysacc_deac_1"/>
    <property type="match status" value="1"/>
</dbReference>
<dbReference type="RefSeq" id="WP_370716866.1">
    <property type="nucleotide sequence ID" value="NZ_JBGGTQ010000001.1"/>
</dbReference>
<comment type="caution">
    <text evidence="2">The sequence shown here is derived from an EMBL/GenBank/DDBJ whole genome shotgun (WGS) entry which is preliminary data.</text>
</comment>
<feature type="domain" description="NodB homology" evidence="1">
    <location>
        <begin position="74"/>
        <end position="293"/>
    </location>
</feature>
<dbReference type="Gene3D" id="3.20.20.370">
    <property type="entry name" value="Glycoside hydrolase/deacetylase"/>
    <property type="match status" value="1"/>
</dbReference>
<dbReference type="PROSITE" id="PS51677">
    <property type="entry name" value="NODB"/>
    <property type="match status" value="1"/>
</dbReference>
<name>A0ABV4HWM6_9ACTN</name>
<accession>A0ABV4HWM6</accession>
<dbReference type="PANTHER" id="PTHR43123:SF4">
    <property type="entry name" value="POLYSACCHARIDE DEACETYLASE"/>
    <property type="match status" value="1"/>
</dbReference>
<gene>
    <name evidence="2" type="ORF">AB2L28_01035</name>
</gene>